<dbReference type="PANTHER" id="PTHR10755">
    <property type="entry name" value="COPROPORPHYRINOGEN III OXIDASE, MITOCHONDRIAL"/>
    <property type="match status" value="1"/>
</dbReference>
<dbReference type="Gene3D" id="3.40.1500.10">
    <property type="entry name" value="Coproporphyrinogen III oxidase, aerobic"/>
    <property type="match status" value="1"/>
</dbReference>
<comment type="caution">
    <text evidence="10">The sequence shown here is derived from an EMBL/GenBank/DDBJ whole genome shotgun (WGS) entry which is preliminary data.</text>
</comment>
<dbReference type="RefSeq" id="WP_135997157.1">
    <property type="nucleotide sequence ID" value="NZ_CP071057.1"/>
</dbReference>
<dbReference type="InterPro" id="IPR018375">
    <property type="entry name" value="Coprogen_oxidase_CS"/>
</dbReference>
<comment type="subcellular location">
    <subcellularLocation>
        <location evidence="9">Cytoplasm</location>
    </subcellularLocation>
</comment>
<keyword evidence="11" id="KW-1185">Reference proteome</keyword>
<evidence type="ECO:0000256" key="2">
    <source>
        <dbReference type="ARBA" id="ARBA00010644"/>
    </source>
</evidence>
<feature type="binding site" evidence="9">
    <location>
        <position position="123"/>
    </location>
    <ligand>
        <name>a divalent metal cation</name>
        <dbReference type="ChEBI" id="CHEBI:60240"/>
    </ligand>
</feature>
<dbReference type="PRINTS" id="PR00073">
    <property type="entry name" value="COPRGNOXDASE"/>
</dbReference>
<name>A0A4S2GXG5_9PROT</name>
<proteinExistence type="inferred from homology"/>
<feature type="binding site" evidence="9">
    <location>
        <begin position="284"/>
        <end position="286"/>
    </location>
    <ligand>
        <name>substrate</name>
    </ligand>
</feature>
<dbReference type="AlphaFoldDB" id="A0A4S2GXG5"/>
<comment type="subunit">
    <text evidence="3 9">Homodimer.</text>
</comment>
<keyword evidence="4 9" id="KW-0963">Cytoplasm</keyword>
<evidence type="ECO:0000256" key="1">
    <source>
        <dbReference type="ARBA" id="ARBA00005168"/>
    </source>
</evidence>
<accession>A0A4S2GXG5</accession>
<comment type="catalytic activity">
    <reaction evidence="9">
        <text>coproporphyrinogen III + O2 + 2 H(+) = protoporphyrinogen IX + 2 CO2 + 2 H2O</text>
        <dbReference type="Rhea" id="RHEA:18257"/>
        <dbReference type="ChEBI" id="CHEBI:15377"/>
        <dbReference type="ChEBI" id="CHEBI:15378"/>
        <dbReference type="ChEBI" id="CHEBI:15379"/>
        <dbReference type="ChEBI" id="CHEBI:16526"/>
        <dbReference type="ChEBI" id="CHEBI:57307"/>
        <dbReference type="ChEBI" id="CHEBI:57309"/>
        <dbReference type="EC" id="1.3.3.3"/>
    </reaction>
</comment>
<dbReference type="HAMAP" id="MF_00333">
    <property type="entry name" value="Coprogen_oxidas"/>
    <property type="match status" value="1"/>
</dbReference>
<dbReference type="GO" id="GO:0005737">
    <property type="term" value="C:cytoplasm"/>
    <property type="evidence" value="ECO:0007669"/>
    <property type="project" value="UniProtKB-SubCell"/>
</dbReference>
<comment type="pathway">
    <text evidence="1 9">Porphyrin-containing compound metabolism; protoporphyrin-IX biosynthesis; protoporphyrinogen-IX from coproporphyrinogen-III (O2 route): step 1/1.</text>
</comment>
<comment type="cofactor">
    <cofactor evidence="9">
        <name>a divalent metal cation</name>
        <dbReference type="ChEBI" id="CHEBI:60240"/>
    </cofactor>
</comment>
<dbReference type="EMBL" id="SRXW01000005">
    <property type="protein sequence ID" value="TGY87588.1"/>
    <property type="molecule type" value="Genomic_DNA"/>
</dbReference>
<feature type="binding site" evidence="9">
    <location>
        <position position="201"/>
    </location>
    <ligand>
        <name>a divalent metal cation</name>
        <dbReference type="ChEBI" id="CHEBI:60240"/>
    </ligand>
</feature>
<dbReference type="SUPFAM" id="SSF102886">
    <property type="entry name" value="Coproporphyrinogen III oxidase"/>
    <property type="match status" value="1"/>
</dbReference>
<dbReference type="GO" id="GO:0042803">
    <property type="term" value="F:protein homodimerization activity"/>
    <property type="evidence" value="ECO:0007669"/>
    <property type="project" value="UniProtKB-UniRule"/>
</dbReference>
<feature type="binding site" evidence="9">
    <location>
        <begin position="135"/>
        <end position="137"/>
    </location>
    <ligand>
        <name>substrate</name>
    </ligand>
</feature>
<evidence type="ECO:0000256" key="3">
    <source>
        <dbReference type="ARBA" id="ARBA00011738"/>
    </source>
</evidence>
<dbReference type="PROSITE" id="PS01021">
    <property type="entry name" value="COPROGEN_OXIDASE"/>
    <property type="match status" value="1"/>
</dbReference>
<keyword evidence="5 9" id="KW-0479">Metal-binding</keyword>
<feature type="binding site" evidence="9">
    <location>
        <position position="171"/>
    </location>
    <ligand>
        <name>a divalent metal cation</name>
        <dbReference type="ChEBI" id="CHEBI:60240"/>
    </ligand>
</feature>
<dbReference type="GO" id="GO:0046872">
    <property type="term" value="F:metal ion binding"/>
    <property type="evidence" value="ECO:0007669"/>
    <property type="project" value="UniProtKB-KW"/>
</dbReference>
<evidence type="ECO:0000313" key="10">
    <source>
        <dbReference type="EMBL" id="TGY87588.1"/>
    </source>
</evidence>
<dbReference type="NCBIfam" id="NF003727">
    <property type="entry name" value="PRK05330.1"/>
    <property type="match status" value="1"/>
</dbReference>
<protein>
    <recommendedName>
        <fullName evidence="9">Oxygen-dependent coproporphyrinogen-III oxidase</fullName>
        <shortName evidence="9">CPO</shortName>
        <shortName evidence="9">Coprogen oxidase</shortName>
        <shortName evidence="9">Coproporphyrinogenase</shortName>
        <ecNumber evidence="9">1.3.3.3</ecNumber>
    </recommendedName>
</protein>
<evidence type="ECO:0000256" key="5">
    <source>
        <dbReference type="ARBA" id="ARBA00022723"/>
    </source>
</evidence>
<gene>
    <name evidence="9 10" type="primary">hemF</name>
    <name evidence="10" type="ORF">E5163_14220</name>
</gene>
<dbReference type="InterPro" id="IPR001260">
    <property type="entry name" value="Coprogen_oxidase_aer"/>
</dbReference>
<evidence type="ECO:0000256" key="4">
    <source>
        <dbReference type="ARBA" id="ARBA00022490"/>
    </source>
</evidence>
<keyword evidence="7 9" id="KW-0350">Heme biosynthesis</keyword>
<dbReference type="FunFam" id="3.40.1500.10:FF:000005">
    <property type="entry name" value="Oxygen-dependent coproporphyrinogen-III oxidase"/>
    <property type="match status" value="1"/>
</dbReference>
<evidence type="ECO:0000313" key="11">
    <source>
        <dbReference type="Proteomes" id="UP000308054"/>
    </source>
</evidence>
<dbReference type="PIRSF" id="PIRSF000166">
    <property type="entry name" value="Coproporphyri_ox"/>
    <property type="match status" value="1"/>
</dbReference>
<feature type="region of interest" description="Important for dimerization" evidence="9">
    <location>
        <begin position="266"/>
        <end position="301"/>
    </location>
</feature>
<dbReference type="InterPro" id="IPR036406">
    <property type="entry name" value="Coprogen_oxidase_aer_sf"/>
</dbReference>
<dbReference type="Pfam" id="PF01218">
    <property type="entry name" value="Coprogen_oxidas"/>
    <property type="match status" value="1"/>
</dbReference>
<feature type="binding site" evidence="9">
    <location>
        <position position="119"/>
    </location>
    <ligand>
        <name>substrate</name>
    </ligand>
</feature>
<evidence type="ECO:0000256" key="8">
    <source>
        <dbReference type="ARBA" id="ARBA00023244"/>
    </source>
</evidence>
<sequence length="301" mass="34514">MTDTAASPPDPHALAVRRDRTRAWFEALRDRICAEFEQLETEAPDDLYPGEPARFEFTPWRRGDGSEDQGGGVMGMMHGRLFEKVGVHVSTVYGEFNPDFAKNIRGAQTDPRFFATGISLIAHMRNPHVPAVHMNTRFITTTVNWFGGGMDLNPTQDYQRRQDFEDAKDFHAAARAACDAHGADYFERFKTWADEYFWLRHRNEPRGVGGIFYDHLDTGDFEADFAFTRDVGEAFLDIYPRIVRRRMATAWTEADRHEQCVRRGRYAEFNLLYDRGTKFGLETGGNVNSILSSMPPEARWP</sequence>
<feature type="active site" description="Proton donor" evidence="9">
    <location>
        <position position="133"/>
    </location>
</feature>
<dbReference type="PANTHER" id="PTHR10755:SF0">
    <property type="entry name" value="OXYGEN-DEPENDENT COPROPORPHYRINOGEN-III OXIDASE, MITOCHONDRIAL"/>
    <property type="match status" value="1"/>
</dbReference>
<comment type="function">
    <text evidence="9">Involved in the heme biosynthesis. Catalyzes the aerobic oxidative decarboxylation of propionate groups of rings A and B of coproporphyrinogen-III to yield the vinyl groups in protoporphyrinogen-IX.</text>
</comment>
<keyword evidence="6 9" id="KW-0560">Oxidoreductase</keyword>
<dbReference type="GO" id="GO:0004109">
    <property type="term" value="F:coproporphyrinogen oxidase activity"/>
    <property type="evidence" value="ECO:0007669"/>
    <property type="project" value="UniProtKB-UniRule"/>
</dbReference>
<feature type="site" description="Important for dimerization" evidence="9">
    <location>
        <position position="201"/>
    </location>
</feature>
<dbReference type="EC" id="1.3.3.3" evidence="9"/>
<comment type="similarity">
    <text evidence="2 9">Belongs to the aerobic coproporphyrinogen-III oxidase family.</text>
</comment>
<organism evidence="10 11">
    <name type="scientific">Marinicauda algicola</name>
    <dbReference type="NCBI Taxonomy" id="2029849"/>
    <lineage>
        <taxon>Bacteria</taxon>
        <taxon>Pseudomonadati</taxon>
        <taxon>Pseudomonadota</taxon>
        <taxon>Alphaproteobacteria</taxon>
        <taxon>Maricaulales</taxon>
        <taxon>Maricaulaceae</taxon>
        <taxon>Marinicauda</taxon>
    </lineage>
</organism>
<reference evidence="10 11" key="1">
    <citation type="journal article" date="2017" name="Int. J. Syst. Evol. Microbiol.">
        <title>Marinicauda algicola sp. nov., isolated from a marine red alga Rhodosorus marinus.</title>
        <authorList>
            <person name="Jeong S.E."/>
            <person name="Jeon S.H."/>
            <person name="Chun B.H."/>
            <person name="Kim D.W."/>
            <person name="Jeon C.O."/>
        </authorList>
    </citation>
    <scope>NUCLEOTIDE SEQUENCE [LARGE SCALE GENOMIC DNA]</scope>
    <source>
        <strain evidence="10 11">JCM 31718</strain>
    </source>
</reference>
<dbReference type="GO" id="GO:0006782">
    <property type="term" value="P:protoporphyrinogen IX biosynthetic process"/>
    <property type="evidence" value="ECO:0007669"/>
    <property type="project" value="UniProtKB-UniRule"/>
</dbReference>
<keyword evidence="8 9" id="KW-0627">Porphyrin biosynthesis</keyword>
<dbReference type="Proteomes" id="UP000308054">
    <property type="component" value="Unassembled WGS sequence"/>
</dbReference>
<feature type="binding site" evidence="9">
    <location>
        <position position="133"/>
    </location>
    <ligand>
        <name>a divalent metal cation</name>
        <dbReference type="ChEBI" id="CHEBI:60240"/>
    </ligand>
</feature>
<evidence type="ECO:0000256" key="9">
    <source>
        <dbReference type="HAMAP-Rule" id="MF_00333"/>
    </source>
</evidence>
<evidence type="ECO:0000256" key="6">
    <source>
        <dbReference type="ARBA" id="ARBA00023002"/>
    </source>
</evidence>
<evidence type="ECO:0000256" key="7">
    <source>
        <dbReference type="ARBA" id="ARBA00023133"/>
    </source>
</evidence>
<dbReference type="OrthoDB" id="9777553at2"/>
<dbReference type="UniPathway" id="UPA00251">
    <property type="reaction ID" value="UER00322"/>
</dbReference>